<proteinExistence type="predicted"/>
<reference evidence="2" key="2">
    <citation type="submission" date="2025-08" db="UniProtKB">
        <authorList>
            <consortium name="RefSeq"/>
        </authorList>
    </citation>
    <scope>IDENTIFICATION</scope>
</reference>
<dbReference type="RefSeq" id="XP_016742944.1">
    <property type="nucleotide sequence ID" value="XM_016887455.1"/>
</dbReference>
<evidence type="ECO:0000313" key="2">
    <source>
        <dbReference type="RefSeq" id="XP_016742944.1"/>
    </source>
</evidence>
<dbReference type="OrthoDB" id="985400at2759"/>
<dbReference type="PANTHER" id="PTHR47074:SF48">
    <property type="entry name" value="POLYNUCLEOTIDYL TRANSFERASE, RIBONUCLEASE H-LIKE SUPERFAMILY PROTEIN"/>
    <property type="match status" value="1"/>
</dbReference>
<organism evidence="1 2">
    <name type="scientific">Gossypium hirsutum</name>
    <name type="common">Upland cotton</name>
    <name type="synonym">Gossypium mexicanum</name>
    <dbReference type="NCBI Taxonomy" id="3635"/>
    <lineage>
        <taxon>Eukaryota</taxon>
        <taxon>Viridiplantae</taxon>
        <taxon>Streptophyta</taxon>
        <taxon>Embryophyta</taxon>
        <taxon>Tracheophyta</taxon>
        <taxon>Spermatophyta</taxon>
        <taxon>Magnoliopsida</taxon>
        <taxon>eudicotyledons</taxon>
        <taxon>Gunneridae</taxon>
        <taxon>Pentapetalae</taxon>
        <taxon>rosids</taxon>
        <taxon>malvids</taxon>
        <taxon>Malvales</taxon>
        <taxon>Malvaceae</taxon>
        <taxon>Malvoideae</taxon>
        <taxon>Gossypium</taxon>
    </lineage>
</organism>
<name>A0A1U8NY82_GOSHI</name>
<accession>A0A1U8NY82</accession>
<dbReference type="AlphaFoldDB" id="A0A1U8NY82"/>
<dbReference type="PANTHER" id="PTHR47074">
    <property type="entry name" value="BNAC02G40300D PROTEIN"/>
    <property type="match status" value="1"/>
</dbReference>
<gene>
    <name evidence="2" type="primary">LOC107952175</name>
</gene>
<dbReference type="Proteomes" id="UP000818029">
    <property type="component" value="Chromosome A02"/>
</dbReference>
<reference evidence="1" key="1">
    <citation type="journal article" date="2020" name="Nat. Genet.">
        <title>Genomic diversifications of five Gossypium allopolyploid species and their impact on cotton improvement.</title>
        <authorList>
            <person name="Chen Z.J."/>
            <person name="Sreedasyam A."/>
            <person name="Ando A."/>
            <person name="Song Q."/>
            <person name="De Santiago L.M."/>
            <person name="Hulse-Kemp A.M."/>
            <person name="Ding M."/>
            <person name="Ye W."/>
            <person name="Kirkbride R.C."/>
            <person name="Jenkins J."/>
            <person name="Plott C."/>
            <person name="Lovell J."/>
            <person name="Lin Y.M."/>
            <person name="Vaughn R."/>
            <person name="Liu B."/>
            <person name="Simpson S."/>
            <person name="Scheffler B.E."/>
            <person name="Wen L."/>
            <person name="Saski C.A."/>
            <person name="Grover C.E."/>
            <person name="Hu G."/>
            <person name="Conover J.L."/>
            <person name="Carlson J.W."/>
            <person name="Shu S."/>
            <person name="Boston L.B."/>
            <person name="Williams M."/>
            <person name="Peterson D.G."/>
            <person name="McGee K."/>
            <person name="Jones D.C."/>
            <person name="Wendel J.F."/>
            <person name="Stelly D.M."/>
            <person name="Grimwood J."/>
            <person name="Schmutz J."/>
        </authorList>
    </citation>
    <scope>NUCLEOTIDE SEQUENCE [LARGE SCALE GENOMIC DNA]</scope>
    <source>
        <strain evidence="1">cv. TM-1</strain>
    </source>
</reference>
<dbReference type="GeneID" id="107952175"/>
<dbReference type="KEGG" id="ghi:107952175"/>
<dbReference type="InterPro" id="IPR052929">
    <property type="entry name" value="RNase_H-like_EbsB-rel"/>
</dbReference>
<keyword evidence="1" id="KW-1185">Reference proteome</keyword>
<dbReference type="PaxDb" id="3635-A0A1U8NY82"/>
<protein>
    <submittedName>
        <fullName evidence="2">Uncharacterized protein</fullName>
    </submittedName>
</protein>
<sequence>MEDFIALVWNSWNNRNNFTFQGKEESAITVWNKARTLSNDFKIYNLREKPMISLQPFIRRWKKPAQGVIKINVDAAIDEERMGLGVIVRDKDGFVLGGYGSIKDTTFNSDWPKIMAIEEGVILAKNMNLERVKILCLLGSVQRMFSDNCRILRQR</sequence>
<evidence type="ECO:0000313" key="1">
    <source>
        <dbReference type="Proteomes" id="UP000818029"/>
    </source>
</evidence>